<organism evidence="2 3">
    <name type="scientific">Mycobacterium phage IHOP</name>
    <dbReference type="NCBI Taxonomy" id="2250301"/>
    <lineage>
        <taxon>Viruses</taxon>
        <taxon>Duplodnaviria</taxon>
        <taxon>Heunggongvirae</taxon>
        <taxon>Uroviricota</taxon>
        <taxon>Caudoviricetes</taxon>
        <taxon>Kostyavirus</taxon>
        <taxon>Kostyavirus toto</taxon>
    </lineage>
</organism>
<evidence type="ECO:0000313" key="3">
    <source>
        <dbReference type="Proteomes" id="UP000258318"/>
    </source>
</evidence>
<evidence type="ECO:0000313" key="2">
    <source>
        <dbReference type="EMBL" id="AXH47568.1"/>
    </source>
</evidence>
<sequence>MARRVRAGFINSRNTIQTFKGNNTMAASKKQKRDRRVKLAEFRVQAIESEGALSSLEIEADNGEVFVIPHPLMLNDEEQERIEKHNRGDGLDREQLFDEDGEPMKDLAGNPMTRIVEPHKINGVECPPTVVRSAIAIMGEETYARFKAAGGHANDVQLAWNYLVATTREREEEDPKLLEAVRLLREYAAEIEVDLALKNIDIFDWYNFTKRKDGAPKLSSRRLLNIVYGGLDDKSVTKTAMREGDWSPDEYAQAATVNELRLLRADQAAISGRSFDVNLMKSPAQLKAEMEESQVKSRIQERISKQLNKGRRSGG</sequence>
<dbReference type="Proteomes" id="UP000258318">
    <property type="component" value="Segment"/>
</dbReference>
<gene>
    <name evidence="2" type="primary">20</name>
    <name evidence="2" type="ORF">SEA_IHOP_20</name>
</gene>
<proteinExistence type="predicted"/>
<reference evidence="2 3" key="1">
    <citation type="submission" date="2018-06" db="EMBL/GenBank/DDBJ databases">
        <authorList>
            <person name="Brooks R."/>
            <person name="Doyle J."/>
            <person name="Lesko D."/>
            <person name="Lilley T."/>
            <person name="Milashouskas T."/>
            <person name="Struba A."/>
            <person name="vad der Schaaf J."/>
            <person name="Waite J."/>
            <person name="Zwirner C."/>
            <person name="Molloy S.D."/>
            <person name="Garlena R.A."/>
            <person name="Russell D.A."/>
            <person name="Pope W.H."/>
            <person name="Jacobs-Sera D."/>
            <person name="Hatfull G.F."/>
        </authorList>
    </citation>
    <scope>NUCLEOTIDE SEQUENCE [LARGE SCALE GENOMIC DNA]</scope>
</reference>
<dbReference type="EMBL" id="MH513972">
    <property type="protein sequence ID" value="AXH47568.1"/>
    <property type="molecule type" value="Genomic_DNA"/>
</dbReference>
<feature type="region of interest" description="Disordered" evidence="1">
    <location>
        <begin position="290"/>
        <end position="315"/>
    </location>
</feature>
<protein>
    <submittedName>
        <fullName evidence="2">Tail assembly chaperone</fullName>
    </submittedName>
</protein>
<accession>A0A345KX16</accession>
<feature type="compositionally biased region" description="Basic and acidic residues" evidence="1">
    <location>
        <begin position="290"/>
        <end position="304"/>
    </location>
</feature>
<name>A0A345KX16_9CAUD</name>
<evidence type="ECO:0000256" key="1">
    <source>
        <dbReference type="SAM" id="MobiDB-lite"/>
    </source>
</evidence>